<sequence length="46" mass="4845">MVHLLSFLALGFAGAAIASPLASIQQCQDAALKHFTSLAKTWETAN</sequence>
<accession>I2G7B5</accession>
<organism evidence="2">
    <name type="scientific">Colletotrichum higginsianum</name>
    <dbReference type="NCBI Taxonomy" id="80884"/>
    <lineage>
        <taxon>Eukaryota</taxon>
        <taxon>Fungi</taxon>
        <taxon>Dikarya</taxon>
        <taxon>Ascomycota</taxon>
        <taxon>Pezizomycotina</taxon>
        <taxon>Sordariomycetes</taxon>
        <taxon>Hypocreomycetidae</taxon>
        <taxon>Glomerellales</taxon>
        <taxon>Glomerellaceae</taxon>
        <taxon>Colletotrichum</taxon>
        <taxon>Colletotrichum destructivum species complex</taxon>
    </lineage>
</organism>
<reference evidence="2" key="2">
    <citation type="submission" date="2012-01" db="EMBL/GenBank/DDBJ databases">
        <authorList>
            <person name="Kleemann D."/>
        </authorList>
    </citation>
    <scope>NUCLEOTIDE SEQUENCE</scope>
    <source>
        <strain evidence="2">IMI349063A</strain>
        <tissue evidence="2">Infected leaf material</tissue>
    </source>
</reference>
<keyword evidence="1" id="KW-0732">Signal</keyword>
<dbReference type="AlphaFoldDB" id="I2G7B5"/>
<feature type="signal peptide" evidence="1">
    <location>
        <begin position="1"/>
        <end position="18"/>
    </location>
</feature>
<dbReference type="EMBL" id="HE651198">
    <property type="protein sequence ID" value="CCF70917.1"/>
    <property type="molecule type" value="mRNA"/>
</dbReference>
<name>I2G7B5_9PEZI</name>
<feature type="chain" id="PRO_5003659565" evidence="1">
    <location>
        <begin position="19"/>
        <end position="46"/>
    </location>
</feature>
<gene>
    <name evidence="2" type="primary">EC37</name>
</gene>
<evidence type="ECO:0000313" key="2">
    <source>
        <dbReference type="EMBL" id="CCF70917.1"/>
    </source>
</evidence>
<protein>
    <submittedName>
        <fullName evidence="2">EC37 protein</fullName>
    </submittedName>
</protein>
<evidence type="ECO:0000256" key="1">
    <source>
        <dbReference type="SAM" id="SignalP"/>
    </source>
</evidence>
<reference evidence="2" key="1">
    <citation type="journal article" date="2012" name="PLoS Pathog.">
        <title>Sequential delivery of host-induced virulence effectors by appressoria and intracellular hyphae of the phytopathogen Colletotrichum higginsianum.</title>
        <authorList>
            <person name="Kleemann J."/>
            <person name="Rincon-Rivera L.J."/>
            <person name="Takahara H."/>
            <person name="Neumann U."/>
            <person name="van Themaat E.V.L."/>
            <person name="van der Does H.C."/>
            <person name="Hacquard S."/>
            <person name="Stueber K."/>
            <person name="Will I."/>
            <person name="Schmalenbach W."/>
            <person name="Schmelzer E."/>
            <person name="O'Connell R."/>
        </authorList>
    </citation>
    <scope>NUCLEOTIDE SEQUENCE</scope>
    <source>
        <strain evidence="2">IMI349063A</strain>
        <tissue evidence="2">Infected leaf material</tissue>
    </source>
</reference>
<proteinExistence type="evidence at transcript level"/>